<dbReference type="RefSeq" id="WP_367437054.1">
    <property type="nucleotide sequence ID" value="NZ_CP108413.1"/>
</dbReference>
<accession>A0ABW7RGS7</accession>
<name>A0ABW7RGS7_9ACTN</name>
<gene>
    <name evidence="1" type="ORF">ACH4GP_21440</name>
</gene>
<organism evidence="1 2">
    <name type="scientific">Streptomyces celluloflavus</name>
    <dbReference type="NCBI Taxonomy" id="58344"/>
    <lineage>
        <taxon>Bacteria</taxon>
        <taxon>Bacillati</taxon>
        <taxon>Actinomycetota</taxon>
        <taxon>Actinomycetes</taxon>
        <taxon>Kitasatosporales</taxon>
        <taxon>Streptomycetaceae</taxon>
        <taxon>Streptomyces</taxon>
    </lineage>
</organism>
<evidence type="ECO:0000313" key="2">
    <source>
        <dbReference type="Proteomes" id="UP001610990"/>
    </source>
</evidence>
<sequence length="73" mass="7765">MTTADLSPQEVARQALRAGIPLEAERLDLVTATANHIRRVIGTLRALDLDETAPAAVYDAAHLMGEGRNDAAV</sequence>
<dbReference type="EMBL" id="JBIRGH010000013">
    <property type="protein sequence ID" value="MFH8586932.1"/>
    <property type="molecule type" value="Genomic_DNA"/>
</dbReference>
<comment type="caution">
    <text evidence="1">The sequence shown here is derived from an EMBL/GenBank/DDBJ whole genome shotgun (WGS) entry which is preliminary data.</text>
</comment>
<keyword evidence="2" id="KW-1185">Reference proteome</keyword>
<protein>
    <recommendedName>
        <fullName evidence="3">Amidase</fullName>
    </recommendedName>
</protein>
<proteinExistence type="predicted"/>
<evidence type="ECO:0000313" key="1">
    <source>
        <dbReference type="EMBL" id="MFH8586932.1"/>
    </source>
</evidence>
<reference evidence="1 2" key="1">
    <citation type="submission" date="2024-10" db="EMBL/GenBank/DDBJ databases">
        <title>The Natural Products Discovery Center: Release of the First 8490 Sequenced Strains for Exploring Actinobacteria Biosynthetic Diversity.</title>
        <authorList>
            <person name="Kalkreuter E."/>
            <person name="Kautsar S.A."/>
            <person name="Yang D."/>
            <person name="Bader C.D."/>
            <person name="Teijaro C.N."/>
            <person name="Fluegel L."/>
            <person name="Davis C.M."/>
            <person name="Simpson J.R."/>
            <person name="Lauterbach L."/>
            <person name="Steele A.D."/>
            <person name="Gui C."/>
            <person name="Meng S."/>
            <person name="Li G."/>
            <person name="Viehrig K."/>
            <person name="Ye F."/>
            <person name="Su P."/>
            <person name="Kiefer A.F."/>
            <person name="Nichols A."/>
            <person name="Cepeda A.J."/>
            <person name="Yan W."/>
            <person name="Fan B."/>
            <person name="Jiang Y."/>
            <person name="Adhikari A."/>
            <person name="Zheng C.-J."/>
            <person name="Schuster L."/>
            <person name="Cowan T.M."/>
            <person name="Smanski M.J."/>
            <person name="Chevrette M.G."/>
            <person name="De Carvalho L.P.S."/>
            <person name="Shen B."/>
        </authorList>
    </citation>
    <scope>NUCLEOTIDE SEQUENCE [LARGE SCALE GENOMIC DNA]</scope>
    <source>
        <strain evidence="1 2">NPDC018013</strain>
    </source>
</reference>
<evidence type="ECO:0008006" key="3">
    <source>
        <dbReference type="Google" id="ProtNLM"/>
    </source>
</evidence>
<dbReference type="Proteomes" id="UP001610990">
    <property type="component" value="Unassembled WGS sequence"/>
</dbReference>